<evidence type="ECO:0000256" key="20">
    <source>
        <dbReference type="ARBA" id="ARBA00022857"/>
    </source>
</evidence>
<dbReference type="SUPFAM" id="SSF82657">
    <property type="entry name" value="BolA-like"/>
    <property type="match status" value="1"/>
</dbReference>
<keyword evidence="22 32" id="KW-1133">Transmembrane helix</keyword>
<dbReference type="InterPro" id="IPR014721">
    <property type="entry name" value="Ribsml_uS5_D2-typ_fold_subgr"/>
</dbReference>
<keyword evidence="25" id="KW-0443">Lipid metabolism</keyword>
<evidence type="ECO:0000256" key="23">
    <source>
        <dbReference type="ARBA" id="ARBA00023002"/>
    </source>
</evidence>
<dbReference type="InterPro" id="IPR036065">
    <property type="entry name" value="BolA-like_sf"/>
</dbReference>
<dbReference type="SUPFAM" id="SSF55060">
    <property type="entry name" value="GHMP Kinase, C-terminal domain"/>
    <property type="match status" value="1"/>
</dbReference>
<dbReference type="InterPro" id="IPR036812">
    <property type="entry name" value="NAD(P)_OxRdtase_dom_sf"/>
</dbReference>
<dbReference type="InterPro" id="IPR002634">
    <property type="entry name" value="BolA"/>
</dbReference>
<accession>A0A8J6H1B8</accession>
<evidence type="ECO:0000256" key="11">
    <source>
        <dbReference type="ARBA" id="ARBA00022676"/>
    </source>
</evidence>
<comment type="pathway">
    <text evidence="29">Isoprenoid biosynthesis; isopentenyl diphosphate biosynthesis via mevalonate pathway; isopentenyl diphosphate from (R)-mevalonate: step 1/3.</text>
</comment>
<dbReference type="InterPro" id="IPR020568">
    <property type="entry name" value="Ribosomal_Su5_D2-typ_SF"/>
</dbReference>
<dbReference type="UniPathway" id="UPA00057">
    <property type="reaction ID" value="UER00098"/>
</dbReference>
<proteinExistence type="inferred from homology"/>
<dbReference type="Gene3D" id="3.30.70.890">
    <property type="entry name" value="GHMP kinase, C-terminal domain"/>
    <property type="match status" value="1"/>
</dbReference>
<dbReference type="Pfam" id="PF08544">
    <property type="entry name" value="GHMP_kinases_C"/>
    <property type="match status" value="1"/>
</dbReference>
<comment type="subcellular location">
    <subcellularLocation>
        <location evidence="2">Cytoplasm</location>
    </subcellularLocation>
    <subcellularLocation>
        <location evidence="1">Endoplasmic reticulum membrane</location>
        <topology evidence="1">Multi-pass membrane protein</topology>
    </subcellularLocation>
</comment>
<evidence type="ECO:0000256" key="1">
    <source>
        <dbReference type="ARBA" id="ARBA00004477"/>
    </source>
</evidence>
<feature type="transmembrane region" description="Helical" evidence="32">
    <location>
        <begin position="415"/>
        <end position="435"/>
    </location>
</feature>
<feature type="transmembrane region" description="Helical" evidence="32">
    <location>
        <begin position="385"/>
        <end position="408"/>
    </location>
</feature>
<comment type="pathway">
    <text evidence="3">Protein modification; protein glycosylation.</text>
</comment>
<keyword evidence="16" id="KW-0418">Kinase</keyword>
<keyword evidence="11" id="KW-0328">Glycosyltransferase</keyword>
<dbReference type="Pfam" id="PF00248">
    <property type="entry name" value="Aldo_ket_red"/>
    <property type="match status" value="1"/>
</dbReference>
<feature type="transmembrane region" description="Helical" evidence="32">
    <location>
        <begin position="776"/>
        <end position="799"/>
    </location>
</feature>
<evidence type="ECO:0000256" key="8">
    <source>
        <dbReference type="ARBA" id="ARBA00012103"/>
    </source>
</evidence>
<organism evidence="36 37">
    <name type="scientific">Tenebrio molitor</name>
    <name type="common">Yellow mealworm beetle</name>
    <dbReference type="NCBI Taxonomy" id="7067"/>
    <lineage>
        <taxon>Eukaryota</taxon>
        <taxon>Metazoa</taxon>
        <taxon>Ecdysozoa</taxon>
        <taxon>Arthropoda</taxon>
        <taxon>Hexapoda</taxon>
        <taxon>Insecta</taxon>
        <taxon>Pterygota</taxon>
        <taxon>Neoptera</taxon>
        <taxon>Endopterygota</taxon>
        <taxon>Coleoptera</taxon>
        <taxon>Polyphaga</taxon>
        <taxon>Cucujiformia</taxon>
        <taxon>Tenebrionidae</taxon>
        <taxon>Tenebrio</taxon>
    </lineage>
</organism>
<feature type="transmembrane region" description="Helical" evidence="32">
    <location>
        <begin position="192"/>
        <end position="210"/>
    </location>
</feature>
<dbReference type="FunFam" id="3.30.70.890:FF:000003">
    <property type="entry name" value="Mevalonate kinase"/>
    <property type="match status" value="1"/>
</dbReference>
<keyword evidence="12" id="KW-0808">Transferase</keyword>
<evidence type="ECO:0000313" key="36">
    <source>
        <dbReference type="EMBL" id="KAH0809920.1"/>
    </source>
</evidence>
<dbReference type="EC" id="2.4.1.267" evidence="7"/>
<keyword evidence="27" id="KW-1207">Sterol metabolism</keyword>
<evidence type="ECO:0000256" key="30">
    <source>
        <dbReference type="ARBA" id="ARBA00032921"/>
    </source>
</evidence>
<feature type="domain" description="GHMP kinase N-terminal" evidence="34">
    <location>
        <begin position="765"/>
        <end position="858"/>
    </location>
</feature>
<dbReference type="PROSITE" id="PS00063">
    <property type="entry name" value="ALDOKETO_REDUCTASE_3"/>
    <property type="match status" value="1"/>
</dbReference>
<name>A0A8J6H1B8_TENMO</name>
<dbReference type="Proteomes" id="UP000719412">
    <property type="component" value="Unassembled WGS sequence"/>
</dbReference>
<dbReference type="PROSITE" id="PS00798">
    <property type="entry name" value="ALDOKETO_REDUCTASE_1"/>
    <property type="match status" value="1"/>
</dbReference>
<evidence type="ECO:0000256" key="6">
    <source>
        <dbReference type="ARBA" id="ARBA00008715"/>
    </source>
</evidence>
<dbReference type="Gene3D" id="3.30.230.10">
    <property type="match status" value="1"/>
</dbReference>
<dbReference type="PROSITE" id="PS00062">
    <property type="entry name" value="ALDOKETO_REDUCTASE_2"/>
    <property type="match status" value="1"/>
</dbReference>
<evidence type="ECO:0000256" key="31">
    <source>
        <dbReference type="ARBA" id="ARBA00033252"/>
    </source>
</evidence>
<dbReference type="NCBIfam" id="TIGR00549">
    <property type="entry name" value="mevalon_kin"/>
    <property type="match status" value="1"/>
</dbReference>
<dbReference type="InterPro" id="IPR004856">
    <property type="entry name" value="Glyco_trans_ALG6/ALG8"/>
</dbReference>
<evidence type="ECO:0000256" key="10">
    <source>
        <dbReference type="ARBA" id="ARBA00022516"/>
    </source>
</evidence>
<feature type="domain" description="NADP-dependent oxidoreductase" evidence="33">
    <location>
        <begin position="1028"/>
        <end position="1307"/>
    </location>
</feature>
<evidence type="ECO:0000256" key="24">
    <source>
        <dbReference type="ARBA" id="ARBA00023011"/>
    </source>
</evidence>
<evidence type="ECO:0000256" key="17">
    <source>
        <dbReference type="ARBA" id="ARBA00022824"/>
    </source>
</evidence>
<dbReference type="GO" id="GO:0046872">
    <property type="term" value="F:metal ion binding"/>
    <property type="evidence" value="ECO:0007669"/>
    <property type="project" value="UniProtKB-KW"/>
</dbReference>
<comment type="caution">
    <text evidence="36">The sequence shown here is derived from an EMBL/GenBank/DDBJ whole genome shotgun (WGS) entry which is preliminary data.</text>
</comment>
<keyword evidence="15" id="KW-0547">Nucleotide-binding</keyword>
<dbReference type="Gene3D" id="3.20.20.100">
    <property type="entry name" value="NADP-dependent oxidoreductase domain"/>
    <property type="match status" value="1"/>
</dbReference>
<dbReference type="GO" id="GO:0019287">
    <property type="term" value="P:isopentenyl diphosphate biosynthetic process, mevalonate pathway"/>
    <property type="evidence" value="ECO:0007669"/>
    <property type="project" value="UniProtKB-UniPathway"/>
</dbReference>
<protein>
    <recommendedName>
        <fullName evidence="31">Asparagine-linked glycosylation protein 6 homolog</fullName>
        <ecNumber evidence="7">2.4.1.267</ecNumber>
        <ecNumber evidence="8">2.7.1.36</ecNumber>
    </recommendedName>
    <alternativeName>
        <fullName evidence="30">Dol-P-Glc:Man(9)GlcNAc(2)-PP-Dol alpha-1,3-glucosyltransferase</fullName>
    </alternativeName>
</protein>
<evidence type="ECO:0000259" key="35">
    <source>
        <dbReference type="Pfam" id="PF08544"/>
    </source>
</evidence>
<evidence type="ECO:0000256" key="29">
    <source>
        <dbReference type="ARBA" id="ARBA00029438"/>
    </source>
</evidence>
<dbReference type="PRINTS" id="PR00069">
    <property type="entry name" value="ALDKETRDTASE"/>
</dbReference>
<keyword evidence="13 32" id="KW-0812">Transmembrane</keyword>
<dbReference type="GO" id="GO:0042281">
    <property type="term" value="F:dolichyl pyrophosphate Man9GlcNAc2 alpha-1,3-glucosyltransferase activity"/>
    <property type="evidence" value="ECO:0007669"/>
    <property type="project" value="UniProtKB-EC"/>
</dbReference>
<keyword evidence="19" id="KW-0460">Magnesium</keyword>
<feature type="transmembrane region" description="Helical" evidence="32">
    <location>
        <begin position="264"/>
        <end position="283"/>
    </location>
</feature>
<dbReference type="GO" id="GO:0005789">
    <property type="term" value="C:endoplasmic reticulum membrane"/>
    <property type="evidence" value="ECO:0007669"/>
    <property type="project" value="UniProtKB-SubCell"/>
</dbReference>
<evidence type="ECO:0000256" key="22">
    <source>
        <dbReference type="ARBA" id="ARBA00022989"/>
    </source>
</evidence>
<keyword evidence="24" id="KW-0756">Sterol biosynthesis</keyword>
<evidence type="ECO:0000256" key="16">
    <source>
        <dbReference type="ARBA" id="ARBA00022777"/>
    </source>
</evidence>
<keyword evidence="37" id="KW-1185">Reference proteome</keyword>
<evidence type="ECO:0000256" key="19">
    <source>
        <dbReference type="ARBA" id="ARBA00022842"/>
    </source>
</evidence>
<evidence type="ECO:0000256" key="2">
    <source>
        <dbReference type="ARBA" id="ARBA00004496"/>
    </source>
</evidence>
<dbReference type="EMBL" id="JABDTM020027826">
    <property type="protein sequence ID" value="KAH0809920.1"/>
    <property type="molecule type" value="Genomic_DNA"/>
</dbReference>
<keyword evidence="17" id="KW-0256">Endoplasmic reticulum</keyword>
<dbReference type="FunFam" id="3.20.20.100:FF:000006">
    <property type="entry name" value="Aldo-keto reductase family 1 member A1"/>
    <property type="match status" value="1"/>
</dbReference>
<dbReference type="InterPro" id="IPR006204">
    <property type="entry name" value="GHMP_kinase_N_dom"/>
</dbReference>
<dbReference type="GO" id="GO:0016126">
    <property type="term" value="P:sterol biosynthetic process"/>
    <property type="evidence" value="ECO:0007669"/>
    <property type="project" value="UniProtKB-KW"/>
</dbReference>
<dbReference type="InterPro" id="IPR006205">
    <property type="entry name" value="Mev_gal_kin"/>
</dbReference>
<dbReference type="InterPro" id="IPR013750">
    <property type="entry name" value="GHMP_kinase_C_dom"/>
</dbReference>
<keyword evidence="20" id="KW-0521">NADP</keyword>
<evidence type="ECO:0000256" key="27">
    <source>
        <dbReference type="ARBA" id="ARBA00023166"/>
    </source>
</evidence>
<dbReference type="Pfam" id="PF03155">
    <property type="entry name" value="Alg6_Alg8"/>
    <property type="match status" value="1"/>
</dbReference>
<evidence type="ECO:0000256" key="13">
    <source>
        <dbReference type="ARBA" id="ARBA00022692"/>
    </source>
</evidence>
<feature type="transmembrane region" description="Helical" evidence="32">
    <location>
        <begin position="523"/>
        <end position="543"/>
    </location>
</feature>
<dbReference type="InterPro" id="IPR036554">
    <property type="entry name" value="GHMP_kinase_C_sf"/>
</dbReference>
<evidence type="ECO:0000256" key="18">
    <source>
        <dbReference type="ARBA" id="ARBA00022840"/>
    </source>
</evidence>
<dbReference type="GO" id="GO:0016491">
    <property type="term" value="F:oxidoreductase activity"/>
    <property type="evidence" value="ECO:0007669"/>
    <property type="project" value="UniProtKB-KW"/>
</dbReference>
<evidence type="ECO:0000259" key="33">
    <source>
        <dbReference type="Pfam" id="PF00248"/>
    </source>
</evidence>
<dbReference type="PANTHER" id="PTHR12413:SF1">
    <property type="entry name" value="DOLICHYL PYROPHOSPHATE MAN9GLCNAC2 ALPHA-1,3-GLUCOSYLTRANSFERASE"/>
    <property type="match status" value="1"/>
</dbReference>
<sequence>MSYSEEHIRNKLTKELEASHVLSCEVWLVILGGLVAVLLRGCTSLHPYSGAGTPPMYGDYEAQRHWMEITTNLAVTEWYKDTSNNNLTYWGLDYPPLTAYHMYLCGAVAQRINNNYTKLHESRGFESDAHKLFMRYTVLVADVAIYIPALIVYFYTTGGAVEGHKVKPLSPSLSTILALLYPGIILIDHGHFQYNCVSLGLAVFATVFILRKRNIAASVCFCAALNYKQMELYHALPFFMYLLSCCVPKPGQTTLSSLVKLSKIGLTVVTSFLLIWAPFLFSLDDFSSVLHRQFPIARGVFEDKVSNFWCVLNIVYKLKTRFTNYEMMRICLFATISMVFPSSIDLFLRPSSKKFVLALINSSLAFFLFSFQVHEKTILLVAVPVLLYFSQRPFVCFWFLCISVFSMLPLLYKDGLIVATVALMLFYVTSFRVSIEHFYRGSLNASDGLAEYYRSLLHVLLDIEYKKATQFDILKITYKQIIKNKEALKNFAFHVVMIASLGGCLVLSFLLLVFDPPDRYPDLFPLLISAYSALHFFGFFVYFNVQQIRIPQEFDDIRNEVVDESDGCGGKFSCVVVSEKFRGKPLIQRHRLVNSALQEELKTIHAFSQKTFTPEQWKEQNSVSIRVSAPGKVILHGEHSVVYDKLAFAASLGLRTRLEFSEVDPEPDRSDVVAIEFPAINVLHFYSLQDIKDLLAKPVPVSRAASSYNFTHPEALDHEQVFDSVQTFMKEKSGSLPPDSKQYQALVAFFYLFWSILGTVDVELKRFKLTIKSDLTVGAGTGSSASFAVTIVAFLLQFVRAKRCKSKSCYKHIKVNVTNLSDFDKSELELISKWAYQSEKIMHGTPSGVDNTICTYGGLVEFRKGASPKLVDMTTKFSLILVNTKVPRNTKFLVKNVALKREKHRMIMDGILETMDEIAVKALDCMKKINRRMGDEFDVLEHYETLGELADFNHNLLRCLGVSHPRLDEACQILANKKLHGKLTGAGGGGYAICLVGPFVDKNVISKVIEELNSKGFEAVLTDLGGCGVNPKELERAIDTAIAVGYRHIDTAFIYGTEKVIGQTLQKWFKSGKLKREEIFITTKLPVMGTHPDRVDSFIQRSLSNLQLDYVDLYLVHFPVGAKSGSNNLPLRDEQGHLFLEPKTDHAAIWKKMEAQLDAGRTRSIGLSNYNISQIQTVLKSARFAPSCLQIELHAYLQQRELVDFCHQNGITVVAFSPLGAPDHNKRMKGYFAQYEERPLPDILGNAVIGRIGEKHGKSAAQVALRFLVQLGVVPIPKSMNPGRIKENFDVFDFELDGEDMERMAELEMGERARISDFLNIFKGVEHHPDYPFGKL</sequence>
<keyword evidence="28" id="KW-0753">Steroid metabolism</keyword>
<evidence type="ECO:0000256" key="21">
    <source>
        <dbReference type="ARBA" id="ARBA00022955"/>
    </source>
</evidence>
<evidence type="ECO:0000313" key="37">
    <source>
        <dbReference type="Proteomes" id="UP000719412"/>
    </source>
</evidence>
<evidence type="ECO:0000256" key="15">
    <source>
        <dbReference type="ARBA" id="ARBA00022741"/>
    </source>
</evidence>
<comment type="similarity">
    <text evidence="6">Belongs to the ALG6/ALG8 glucosyltransferase family.</text>
</comment>
<keyword evidence="26 32" id="KW-0472">Membrane</keyword>
<evidence type="ECO:0000256" key="4">
    <source>
        <dbReference type="ARBA" id="ARBA00006495"/>
    </source>
</evidence>
<dbReference type="InterPro" id="IPR018170">
    <property type="entry name" value="Aldo/ket_reductase_CS"/>
</dbReference>
<keyword evidence="21" id="KW-0752">Steroid biosynthesis</keyword>
<feature type="transmembrane region" description="Helical" evidence="32">
    <location>
        <begin position="168"/>
        <end position="186"/>
    </location>
</feature>
<dbReference type="EC" id="2.7.1.36" evidence="8"/>
<dbReference type="UniPathway" id="UPA00378"/>
<evidence type="ECO:0000256" key="7">
    <source>
        <dbReference type="ARBA" id="ARBA00011937"/>
    </source>
</evidence>
<dbReference type="InterPro" id="IPR020471">
    <property type="entry name" value="AKR"/>
</dbReference>
<evidence type="ECO:0000256" key="25">
    <source>
        <dbReference type="ARBA" id="ARBA00023098"/>
    </source>
</evidence>
<dbReference type="Pfam" id="PF00288">
    <property type="entry name" value="GHMP_kinases_N"/>
    <property type="match status" value="1"/>
</dbReference>
<dbReference type="SUPFAM" id="SSF51430">
    <property type="entry name" value="NAD(P)-linked oxidoreductase"/>
    <property type="match status" value="1"/>
</dbReference>
<dbReference type="Gene3D" id="3.30.300.90">
    <property type="entry name" value="BolA-like"/>
    <property type="match status" value="1"/>
</dbReference>
<keyword evidence="10" id="KW-0444">Lipid biosynthesis</keyword>
<dbReference type="Pfam" id="PF01722">
    <property type="entry name" value="BolA"/>
    <property type="match status" value="1"/>
</dbReference>
<dbReference type="SUPFAM" id="SSF54211">
    <property type="entry name" value="Ribosomal protein S5 domain 2-like"/>
    <property type="match status" value="1"/>
</dbReference>
<gene>
    <name evidence="36" type="ORF">GEV33_012871</name>
</gene>
<dbReference type="GO" id="GO:0005524">
    <property type="term" value="F:ATP binding"/>
    <property type="evidence" value="ECO:0007669"/>
    <property type="project" value="UniProtKB-KW"/>
</dbReference>
<keyword evidence="23" id="KW-0560">Oxidoreductase</keyword>
<dbReference type="InterPro" id="IPR023210">
    <property type="entry name" value="NADP_OxRdtase_dom"/>
</dbReference>
<reference evidence="36" key="2">
    <citation type="submission" date="2021-08" db="EMBL/GenBank/DDBJ databases">
        <authorList>
            <person name="Eriksson T."/>
        </authorList>
    </citation>
    <scope>NUCLEOTIDE SEQUENCE</scope>
    <source>
        <strain evidence="36">Stoneville</strain>
        <tissue evidence="36">Whole head</tissue>
    </source>
</reference>
<evidence type="ECO:0000256" key="14">
    <source>
        <dbReference type="ARBA" id="ARBA00022723"/>
    </source>
</evidence>
<feature type="transmembrane region" description="Helical" evidence="32">
    <location>
        <begin position="491"/>
        <end position="514"/>
    </location>
</feature>
<evidence type="ECO:0000256" key="28">
    <source>
        <dbReference type="ARBA" id="ARBA00023221"/>
    </source>
</evidence>
<comment type="similarity">
    <text evidence="4">Belongs to the GHMP kinase family. Mevalonate kinase subfamily.</text>
</comment>
<evidence type="ECO:0000256" key="32">
    <source>
        <dbReference type="SAM" id="Phobius"/>
    </source>
</evidence>
<dbReference type="GO" id="GO:0004496">
    <property type="term" value="F:mevalonate kinase activity"/>
    <property type="evidence" value="ECO:0007669"/>
    <property type="project" value="UniProtKB-EC"/>
</dbReference>
<evidence type="ECO:0000256" key="3">
    <source>
        <dbReference type="ARBA" id="ARBA00004922"/>
    </source>
</evidence>
<feature type="transmembrane region" description="Helical" evidence="32">
    <location>
        <begin position="21"/>
        <end position="39"/>
    </location>
</feature>
<evidence type="ECO:0000256" key="5">
    <source>
        <dbReference type="ARBA" id="ARBA00007905"/>
    </source>
</evidence>
<keyword evidence="9" id="KW-0963">Cytoplasm</keyword>
<evidence type="ECO:0000256" key="26">
    <source>
        <dbReference type="ARBA" id="ARBA00023136"/>
    </source>
</evidence>
<feature type="transmembrane region" description="Helical" evidence="32">
    <location>
        <begin position="327"/>
        <end position="348"/>
    </location>
</feature>
<evidence type="ECO:0000256" key="9">
    <source>
        <dbReference type="ARBA" id="ARBA00022490"/>
    </source>
</evidence>
<evidence type="ECO:0000259" key="34">
    <source>
        <dbReference type="Pfam" id="PF00288"/>
    </source>
</evidence>
<feature type="domain" description="GHMP kinase C-terminal" evidence="35">
    <location>
        <begin position="942"/>
        <end position="1012"/>
    </location>
</feature>
<keyword evidence="18" id="KW-0067">ATP-binding</keyword>
<keyword evidence="14" id="KW-0479">Metal-binding</keyword>
<reference evidence="36" key="1">
    <citation type="journal article" date="2020" name="J Insects Food Feed">
        <title>The yellow mealworm (Tenebrio molitor) genome: a resource for the emerging insects as food and feed industry.</title>
        <authorList>
            <person name="Eriksson T."/>
            <person name="Andere A."/>
            <person name="Kelstrup H."/>
            <person name="Emery V."/>
            <person name="Picard C."/>
        </authorList>
    </citation>
    <scope>NUCLEOTIDE SEQUENCE</scope>
    <source>
        <strain evidence="36">Stoneville</strain>
        <tissue evidence="36">Whole head</tissue>
    </source>
</reference>
<dbReference type="PANTHER" id="PTHR12413">
    <property type="entry name" value="DOLICHYL GLYCOSYLTRANSFERASE"/>
    <property type="match status" value="1"/>
</dbReference>
<evidence type="ECO:0000256" key="12">
    <source>
        <dbReference type="ARBA" id="ARBA00022679"/>
    </source>
</evidence>
<feature type="transmembrane region" description="Helical" evidence="32">
    <location>
        <begin position="133"/>
        <end position="156"/>
    </location>
</feature>
<comment type="similarity">
    <text evidence="5">Belongs to the aldo/keto reductase family.</text>
</comment>